<dbReference type="Proteomes" id="UP000619265">
    <property type="component" value="Unassembled WGS sequence"/>
</dbReference>
<dbReference type="Gramene" id="Jr01_05020_p1">
    <property type="protein sequence ID" value="cds.Jr01_05020_p1"/>
    <property type="gene ID" value="Jr01_05020"/>
</dbReference>
<feature type="region of interest" description="Disordered" evidence="1">
    <location>
        <begin position="1"/>
        <end position="101"/>
    </location>
</feature>
<feature type="non-terminal residue" evidence="2">
    <location>
        <position position="1"/>
    </location>
</feature>
<feature type="region of interest" description="Disordered" evidence="1">
    <location>
        <begin position="113"/>
        <end position="159"/>
    </location>
</feature>
<evidence type="ECO:0000256" key="1">
    <source>
        <dbReference type="SAM" id="MobiDB-lite"/>
    </source>
</evidence>
<comment type="caution">
    <text evidence="2">The sequence shown here is derived from an EMBL/GenBank/DDBJ whole genome shotgun (WGS) entry which is preliminary data.</text>
</comment>
<feature type="compositionally biased region" description="Basic and acidic residues" evidence="1">
    <location>
        <begin position="115"/>
        <end position="145"/>
    </location>
</feature>
<evidence type="ECO:0000313" key="2">
    <source>
        <dbReference type="EMBL" id="KAF5479659.1"/>
    </source>
</evidence>
<feature type="compositionally biased region" description="Polar residues" evidence="1">
    <location>
        <begin position="150"/>
        <end position="159"/>
    </location>
</feature>
<organism evidence="2 3">
    <name type="scientific">Juglans regia</name>
    <name type="common">English walnut</name>
    <dbReference type="NCBI Taxonomy" id="51240"/>
    <lineage>
        <taxon>Eukaryota</taxon>
        <taxon>Viridiplantae</taxon>
        <taxon>Streptophyta</taxon>
        <taxon>Embryophyta</taxon>
        <taxon>Tracheophyta</taxon>
        <taxon>Spermatophyta</taxon>
        <taxon>Magnoliopsida</taxon>
        <taxon>eudicotyledons</taxon>
        <taxon>Gunneridae</taxon>
        <taxon>Pentapetalae</taxon>
        <taxon>rosids</taxon>
        <taxon>fabids</taxon>
        <taxon>Fagales</taxon>
        <taxon>Juglandaceae</taxon>
        <taxon>Juglans</taxon>
    </lineage>
</organism>
<reference evidence="2" key="2">
    <citation type="submission" date="2020-03" db="EMBL/GenBank/DDBJ databases">
        <title>Walnut 2.0.</title>
        <authorList>
            <person name="Marrano A."/>
            <person name="Britton M."/>
            <person name="Zimin A.V."/>
            <person name="Zaini P.A."/>
            <person name="Workman R."/>
            <person name="Puiu D."/>
            <person name="Bianco L."/>
            <person name="Allen B.J."/>
            <person name="Troggio M."/>
            <person name="Leslie C.A."/>
            <person name="Timp W."/>
            <person name="Dendekar A."/>
            <person name="Salzberg S.L."/>
            <person name="Neale D.B."/>
        </authorList>
    </citation>
    <scope>NUCLEOTIDE SEQUENCE</scope>
    <source>
        <tissue evidence="2">Leaves</tissue>
    </source>
</reference>
<reference evidence="2" key="1">
    <citation type="submission" date="2015-10" db="EMBL/GenBank/DDBJ databases">
        <authorList>
            <person name="Martinez-Garcia P.J."/>
            <person name="Crepeau M.W."/>
            <person name="Puiu D."/>
            <person name="Gonzalez-Ibeas D."/>
            <person name="Whalen J."/>
            <person name="Stevens K."/>
            <person name="Paul R."/>
            <person name="Butterfield T."/>
            <person name="Britton M."/>
            <person name="Reagan R."/>
            <person name="Chakraborty S."/>
            <person name="Walawage S.L."/>
            <person name="Vasquez-Gross H.A."/>
            <person name="Cardeno C."/>
            <person name="Famula R."/>
            <person name="Pratt K."/>
            <person name="Kuruganti S."/>
            <person name="Aradhya M.K."/>
            <person name="Leslie C.A."/>
            <person name="Dandekar A.M."/>
            <person name="Salzberg S.L."/>
            <person name="Wegrzyn J.L."/>
            <person name="Langley C.H."/>
            <person name="Neale D.B."/>
        </authorList>
    </citation>
    <scope>NUCLEOTIDE SEQUENCE</scope>
    <source>
        <tissue evidence="2">Leaves</tissue>
    </source>
</reference>
<feature type="compositionally biased region" description="Basic and acidic residues" evidence="1">
    <location>
        <begin position="12"/>
        <end position="35"/>
    </location>
</feature>
<accession>A0A833YBQ3</accession>
<gene>
    <name evidence="2" type="ORF">F2P56_000463</name>
</gene>
<name>A0A833YBQ3_JUGRE</name>
<feature type="compositionally biased region" description="Acidic residues" evidence="1">
    <location>
        <begin position="1"/>
        <end position="11"/>
    </location>
</feature>
<protein>
    <submittedName>
        <fullName evidence="2">Uncharacterized protein</fullName>
    </submittedName>
</protein>
<dbReference type="AlphaFoldDB" id="A0A833YBQ3"/>
<sequence length="159" mass="17743">MVLSEDEEQLQEGERSETGEETGREVKDKMPRSNDTEEGLLEDDTTKVYSTVHTGEKIVKPSFQVESPEEAASKSSGEDERNNTTVEEVHDGHGIQAIPREQIAEANVVFVTPKPIEEEMTKNHQDKENKTKNSREEDGCLKSIKEGNVNDLSQESIGV</sequence>
<evidence type="ECO:0000313" key="3">
    <source>
        <dbReference type="Proteomes" id="UP000619265"/>
    </source>
</evidence>
<dbReference type="EMBL" id="LIHL02000001">
    <property type="protein sequence ID" value="KAF5479659.1"/>
    <property type="molecule type" value="Genomic_DNA"/>
</dbReference>
<proteinExistence type="predicted"/>
<feature type="compositionally biased region" description="Basic and acidic residues" evidence="1">
    <location>
        <begin position="76"/>
        <end position="93"/>
    </location>
</feature>